<dbReference type="PANTHER" id="PTHR37804:SF1">
    <property type="entry name" value="CDAA REGULATORY PROTEIN CDAR"/>
    <property type="match status" value="1"/>
</dbReference>
<accession>A0ABS8N680</accession>
<dbReference type="EMBL" id="JAJJPB010000012">
    <property type="protein sequence ID" value="MCC9295307.1"/>
    <property type="molecule type" value="Genomic_DNA"/>
</dbReference>
<dbReference type="Gene3D" id="2.170.120.40">
    <property type="entry name" value="YbbR-like domain"/>
    <property type="match status" value="2"/>
</dbReference>
<reference evidence="2" key="1">
    <citation type="submission" date="2021-11" db="EMBL/GenBank/DDBJ databases">
        <authorList>
            <person name="Qingchun L."/>
            <person name="Dong Z."/>
            <person name="Zongwei Q."/>
            <person name="Jia Z."/>
            <person name="Duotao L."/>
        </authorList>
    </citation>
    <scope>NUCLEOTIDE SEQUENCE</scope>
    <source>
        <strain evidence="2">WLY-B-L2</strain>
    </source>
</reference>
<keyword evidence="1" id="KW-1133">Transmembrane helix</keyword>
<evidence type="ECO:0000313" key="3">
    <source>
        <dbReference type="Proteomes" id="UP001165422"/>
    </source>
</evidence>
<dbReference type="Gene3D" id="2.170.120.30">
    <property type="match status" value="2"/>
</dbReference>
<dbReference type="PANTHER" id="PTHR37804">
    <property type="entry name" value="CDAA REGULATORY PROTEIN CDAR"/>
    <property type="match status" value="1"/>
</dbReference>
<evidence type="ECO:0000313" key="2">
    <source>
        <dbReference type="EMBL" id="MCC9295307.1"/>
    </source>
</evidence>
<feature type="transmembrane region" description="Helical" evidence="1">
    <location>
        <begin position="10"/>
        <end position="28"/>
    </location>
</feature>
<evidence type="ECO:0008006" key="4">
    <source>
        <dbReference type="Google" id="ProtNLM"/>
    </source>
</evidence>
<keyword evidence="1" id="KW-0812">Transmembrane</keyword>
<dbReference type="Pfam" id="PF07949">
    <property type="entry name" value="YbbR"/>
    <property type="match status" value="2"/>
</dbReference>
<proteinExistence type="predicted"/>
<gene>
    <name evidence="2" type="ORF">LN736_10610</name>
</gene>
<dbReference type="RefSeq" id="WP_150355383.1">
    <property type="nucleotide sequence ID" value="NZ_JAJJPB010000012.1"/>
</dbReference>
<organism evidence="2 3">
    <name type="scientific">Clostridium aromativorans</name>
    <dbReference type="NCBI Taxonomy" id="2836848"/>
    <lineage>
        <taxon>Bacteria</taxon>
        <taxon>Bacillati</taxon>
        <taxon>Bacillota</taxon>
        <taxon>Clostridia</taxon>
        <taxon>Eubacteriales</taxon>
        <taxon>Clostridiaceae</taxon>
        <taxon>Clostridium</taxon>
    </lineage>
</organism>
<keyword evidence="3" id="KW-1185">Reference proteome</keyword>
<evidence type="ECO:0000256" key="1">
    <source>
        <dbReference type="SAM" id="Phobius"/>
    </source>
</evidence>
<name>A0ABS8N680_9CLOT</name>
<keyword evidence="1" id="KW-0472">Membrane</keyword>
<sequence>MEEENKKNQILIKVCCVIAAFILWLYIFNIENPMTERKIVVPVTIVNKNVLAQSKLVQVGNEQPNVSLVIKGNASDVYSVRPSDFQLNSDLSAYVMKKGENNIPVTVKKSPSNISIINNQNLWIKIQLDELKEKFVSIKIILRGKPKEGYYALDPVLKTEKAKISGAQDSINAVKYAAAIYDLKYAQNDISTTLSLQPQDVSGNLIKDTSISPSAVKVVIPIGKIKTVPVNIKVRGNSINGSETNLMTAVPDKVDIAGNESVIKNISGIDTEPVDLSKIGSAESTQIKLVVPEGVKLVNSDGVIQLKLNSSTFKVDGESQRQLNLNILVRNLSDNYTAKLSSGSVSIVVSGSDSILNNLNENSIACFVDADSMDEGVHSANVVISLPQGLTLVSQNPQSVNLEISKKTSEGQNGH</sequence>
<protein>
    <recommendedName>
        <fullName evidence="4">Membrane associated protein</fullName>
    </recommendedName>
</protein>
<dbReference type="InterPro" id="IPR053154">
    <property type="entry name" value="c-di-AMP_regulator"/>
</dbReference>
<comment type="caution">
    <text evidence="2">The sequence shown here is derived from an EMBL/GenBank/DDBJ whole genome shotgun (WGS) entry which is preliminary data.</text>
</comment>
<dbReference type="Proteomes" id="UP001165422">
    <property type="component" value="Unassembled WGS sequence"/>
</dbReference>
<dbReference type="InterPro" id="IPR012505">
    <property type="entry name" value="YbbR"/>
</dbReference>